<proteinExistence type="predicted"/>
<keyword evidence="2" id="KW-1133">Transmembrane helix</keyword>
<keyword evidence="4" id="KW-1185">Reference proteome</keyword>
<feature type="transmembrane region" description="Helical" evidence="2">
    <location>
        <begin position="54"/>
        <end position="78"/>
    </location>
</feature>
<protein>
    <recommendedName>
        <fullName evidence="5">DUF4191 domain-containing protein</fullName>
    </recommendedName>
</protein>
<evidence type="ECO:0000256" key="1">
    <source>
        <dbReference type="SAM" id="MobiDB-lite"/>
    </source>
</evidence>
<dbReference type="Pfam" id="PF13829">
    <property type="entry name" value="DUF4191"/>
    <property type="match status" value="1"/>
</dbReference>
<evidence type="ECO:0000256" key="2">
    <source>
        <dbReference type="SAM" id="Phobius"/>
    </source>
</evidence>
<dbReference type="AlphaFoldDB" id="A0A1M6AWJ5"/>
<gene>
    <name evidence="3" type="ORF">SAMN02745244_00304</name>
</gene>
<keyword evidence="2" id="KW-0812">Transmembrane</keyword>
<dbReference type="Proteomes" id="UP000184512">
    <property type="component" value="Unassembled WGS sequence"/>
</dbReference>
<feature type="transmembrane region" description="Helical" evidence="2">
    <location>
        <begin position="84"/>
        <end position="105"/>
    </location>
</feature>
<feature type="region of interest" description="Disordered" evidence="1">
    <location>
        <begin position="236"/>
        <end position="257"/>
    </location>
</feature>
<sequence>MAKSERAKALEAKQKAELRALKERKKNSTDPADWGRWRQVIETYKVTSKYDKALPWLMAGSFVVPTAVVLTLGLVFGGTGAFQIVMWVVLALSFGFLAAMAVFAWRARSAMYKRFEGQAGSGEVALQMLSKKWTSDPVIAVTKNMDVVHRTIGPNGLILIGEGEPGRLRPLLASEKRKHEQVAYGVSVIVIQMGDKEGQVPLDKLTSHIKKLPKSLTDDKITEVKQRLRALDAMRPKAPIPKGPVSMKGARSAMRGR</sequence>
<evidence type="ECO:0000313" key="3">
    <source>
        <dbReference type="EMBL" id="SHI40855.1"/>
    </source>
</evidence>
<evidence type="ECO:0000313" key="4">
    <source>
        <dbReference type="Proteomes" id="UP000184512"/>
    </source>
</evidence>
<dbReference type="RefSeq" id="WP_073185769.1">
    <property type="nucleotide sequence ID" value="NZ_FQZG01000005.1"/>
</dbReference>
<keyword evidence="2" id="KW-0472">Membrane</keyword>
<dbReference type="EMBL" id="FQZG01000005">
    <property type="protein sequence ID" value="SHI40855.1"/>
    <property type="molecule type" value="Genomic_DNA"/>
</dbReference>
<dbReference type="InterPro" id="IPR025445">
    <property type="entry name" value="DUF4191"/>
</dbReference>
<accession>A0A1M6AWJ5</accession>
<name>A0A1M6AWJ5_9ACTN</name>
<reference evidence="3 4" key="1">
    <citation type="submission" date="2016-11" db="EMBL/GenBank/DDBJ databases">
        <authorList>
            <person name="Jaros S."/>
            <person name="Januszkiewicz K."/>
            <person name="Wedrychowicz H."/>
        </authorList>
    </citation>
    <scope>NUCLEOTIDE SEQUENCE [LARGE SCALE GENOMIC DNA]</scope>
    <source>
        <strain evidence="3 4">DSM 12906</strain>
    </source>
</reference>
<evidence type="ECO:0008006" key="5">
    <source>
        <dbReference type="Google" id="ProtNLM"/>
    </source>
</evidence>
<organism evidence="3 4">
    <name type="scientific">Tessaracoccus bendigoensis DSM 12906</name>
    <dbReference type="NCBI Taxonomy" id="1123357"/>
    <lineage>
        <taxon>Bacteria</taxon>
        <taxon>Bacillati</taxon>
        <taxon>Actinomycetota</taxon>
        <taxon>Actinomycetes</taxon>
        <taxon>Propionibacteriales</taxon>
        <taxon>Propionibacteriaceae</taxon>
        <taxon>Tessaracoccus</taxon>
    </lineage>
</organism>
<dbReference type="OrthoDB" id="8479889at2"/>
<dbReference type="STRING" id="1123357.SAMN02745244_00304"/>